<dbReference type="Proteomes" id="UP000712600">
    <property type="component" value="Unassembled WGS sequence"/>
</dbReference>
<evidence type="ECO:0000313" key="5">
    <source>
        <dbReference type="Proteomes" id="UP000712600"/>
    </source>
</evidence>
<evidence type="ECO:0000259" key="3">
    <source>
        <dbReference type="PROSITE" id="PS50891"/>
    </source>
</evidence>
<name>A0A8S9PP73_BRACR</name>
<evidence type="ECO:0000313" key="4">
    <source>
        <dbReference type="EMBL" id="KAF3523765.1"/>
    </source>
</evidence>
<dbReference type="PROSITE" id="PS50891">
    <property type="entry name" value="LOB"/>
    <property type="match status" value="1"/>
</dbReference>
<reference evidence="4" key="1">
    <citation type="submission" date="2019-12" db="EMBL/GenBank/DDBJ databases">
        <title>Genome sequencing and annotation of Brassica cretica.</title>
        <authorList>
            <person name="Studholme D.J."/>
            <person name="Sarris P."/>
        </authorList>
    </citation>
    <scope>NUCLEOTIDE SEQUENCE</scope>
    <source>
        <strain evidence="4">PFS-109/04</strain>
        <tissue evidence="4">Leaf</tissue>
    </source>
</reference>
<dbReference type="Pfam" id="PF03195">
    <property type="entry name" value="LOB"/>
    <property type="match status" value="1"/>
</dbReference>
<accession>A0A8S9PP73</accession>
<dbReference type="InterPro" id="IPR004883">
    <property type="entry name" value="LOB"/>
</dbReference>
<organism evidence="4 5">
    <name type="scientific">Brassica cretica</name>
    <name type="common">Mustard</name>
    <dbReference type="NCBI Taxonomy" id="69181"/>
    <lineage>
        <taxon>Eukaryota</taxon>
        <taxon>Viridiplantae</taxon>
        <taxon>Streptophyta</taxon>
        <taxon>Embryophyta</taxon>
        <taxon>Tracheophyta</taxon>
        <taxon>Spermatophyta</taxon>
        <taxon>Magnoliopsida</taxon>
        <taxon>eudicotyledons</taxon>
        <taxon>Gunneridae</taxon>
        <taxon>Pentapetalae</taxon>
        <taxon>rosids</taxon>
        <taxon>malvids</taxon>
        <taxon>Brassicales</taxon>
        <taxon>Brassicaceae</taxon>
        <taxon>Brassiceae</taxon>
        <taxon>Brassica</taxon>
    </lineage>
</organism>
<comment type="caution">
    <text evidence="4">The sequence shown here is derived from an EMBL/GenBank/DDBJ whole genome shotgun (WGS) entry which is preliminary data.</text>
</comment>
<feature type="domain" description="LOB" evidence="3">
    <location>
        <begin position="3"/>
        <end position="117"/>
    </location>
</feature>
<dbReference type="InterPro" id="IPR017414">
    <property type="entry name" value="LOBD"/>
</dbReference>
<dbReference type="PIRSF" id="PIRSF038155">
    <property type="entry name" value="Protein_ASYMMETRIC_LEAVES"/>
    <property type="match status" value="1"/>
</dbReference>
<feature type="region of interest" description="Disordered" evidence="2">
    <location>
        <begin position="273"/>
        <end position="297"/>
    </location>
</feature>
<dbReference type="EMBL" id="QGKX02001347">
    <property type="protein sequence ID" value="KAF3523765.1"/>
    <property type="molecule type" value="Genomic_DNA"/>
</dbReference>
<protein>
    <recommendedName>
        <fullName evidence="3">LOB domain-containing protein</fullName>
    </recommendedName>
</protein>
<proteinExistence type="inferred from homology"/>
<dbReference type="PANTHER" id="PTHR31304">
    <property type="entry name" value="LOB DOMAIN-CONTAINING PROTEIN 38"/>
    <property type="match status" value="1"/>
</dbReference>
<dbReference type="GO" id="GO:0010468">
    <property type="term" value="P:regulation of gene expression"/>
    <property type="evidence" value="ECO:0007669"/>
    <property type="project" value="TreeGrafter"/>
</dbReference>
<evidence type="ECO:0000256" key="2">
    <source>
        <dbReference type="SAM" id="MobiDB-lite"/>
    </source>
</evidence>
<dbReference type="AlphaFoldDB" id="A0A8S9PP73"/>
<sequence>MRISCNGCRVLRKGCNQDCTIRPCLQWIKSADSQANATLFLAKFYGRAGLLNLIESGPNHLRPDSVTCTHTSLLKSLLYEACGRIVNPVDGSVGLMWSGNWSQCQAAVDAILNGLPITHTPLASASASLLYEACGRIVNPVDGSVGLMWSGNWSQCQAAVDAILNGLPITHTPLASASASHQIIPPHRTYDIRHVAKDPTTGGDSSESLALAPRVNGNKAKTKTGRLKRLAETVDFQLGECSHDTWQLQCSGATHGYGQLALENVANRREAPLNQSSNLGRDDQVDTNEVGLELRLG</sequence>
<dbReference type="PANTHER" id="PTHR31304:SF64">
    <property type="entry name" value="LOB DOMAIN-CONTAINING PROTEIN 42"/>
    <property type="match status" value="1"/>
</dbReference>
<evidence type="ECO:0000256" key="1">
    <source>
        <dbReference type="ARBA" id="ARBA00005474"/>
    </source>
</evidence>
<comment type="similarity">
    <text evidence="1">Belongs to the LOB domain-containing protein family.</text>
</comment>
<gene>
    <name evidence="4" type="ORF">F2Q69_00051082</name>
</gene>